<evidence type="ECO:0000256" key="5">
    <source>
        <dbReference type="ARBA" id="ARBA00023136"/>
    </source>
</evidence>
<feature type="transmembrane region" description="Helical" evidence="7">
    <location>
        <begin position="264"/>
        <end position="284"/>
    </location>
</feature>
<accession>A0A484FCE9</accession>
<dbReference type="PROSITE" id="PS50850">
    <property type="entry name" value="MFS"/>
    <property type="match status" value="1"/>
</dbReference>
<feature type="domain" description="Major facilitator superfamily (MFS) profile" evidence="8">
    <location>
        <begin position="137"/>
        <end position="551"/>
    </location>
</feature>
<feature type="transmembrane region" description="Helical" evidence="7">
    <location>
        <begin position="405"/>
        <end position="425"/>
    </location>
</feature>
<dbReference type="EMBL" id="AMCV02000041">
    <property type="protein sequence ID" value="TDZ15215.1"/>
    <property type="molecule type" value="Genomic_DNA"/>
</dbReference>
<reference evidence="10" key="1">
    <citation type="journal article" date="2013" name="New Phytol.">
        <title>Comparative genomic and transcriptomic analyses reveal the hemibiotrophic stage shift of Colletotrichum fungi.</title>
        <authorList>
            <person name="Gan P."/>
            <person name="Ikeda K."/>
            <person name="Irieda H."/>
            <person name="Narusaka M."/>
            <person name="O'Connell R.J."/>
            <person name="Narusaka Y."/>
            <person name="Takano Y."/>
            <person name="Kubo Y."/>
            <person name="Shirasu K."/>
        </authorList>
    </citation>
    <scope>NUCLEOTIDE SEQUENCE [LARGE SCALE GENOMIC DNA]</scope>
    <source>
        <strain evidence="10">104-T / ATCC 96160 / CBS 514.97 / LARS 414 / MAFF 240422</strain>
    </source>
</reference>
<dbReference type="Gene3D" id="1.20.1250.20">
    <property type="entry name" value="MFS general substrate transporter like domains"/>
    <property type="match status" value="2"/>
</dbReference>
<dbReference type="PANTHER" id="PTHR43791">
    <property type="entry name" value="PERMEASE-RELATED"/>
    <property type="match status" value="1"/>
</dbReference>
<dbReference type="Proteomes" id="UP000014480">
    <property type="component" value="Unassembled WGS sequence"/>
</dbReference>
<dbReference type="InterPro" id="IPR011701">
    <property type="entry name" value="MFS"/>
</dbReference>
<feature type="transmembrane region" description="Helical" evidence="7">
    <location>
        <begin position="175"/>
        <end position="196"/>
    </location>
</feature>
<feature type="region of interest" description="Disordered" evidence="6">
    <location>
        <begin position="88"/>
        <end position="116"/>
    </location>
</feature>
<dbReference type="GO" id="GO:0022857">
    <property type="term" value="F:transmembrane transporter activity"/>
    <property type="evidence" value="ECO:0007669"/>
    <property type="project" value="InterPro"/>
</dbReference>
<dbReference type="AlphaFoldDB" id="A0A484FCE9"/>
<evidence type="ECO:0000256" key="1">
    <source>
        <dbReference type="ARBA" id="ARBA00004141"/>
    </source>
</evidence>
<feature type="transmembrane region" description="Helical" evidence="7">
    <location>
        <begin position="296"/>
        <end position="318"/>
    </location>
</feature>
<comment type="caution">
    <text evidence="9">The sequence shown here is derived from an EMBL/GenBank/DDBJ whole genome shotgun (WGS) entry which is preliminary data.</text>
</comment>
<evidence type="ECO:0000256" key="7">
    <source>
        <dbReference type="SAM" id="Phobius"/>
    </source>
</evidence>
<feature type="transmembrane region" description="Helical" evidence="7">
    <location>
        <begin position="137"/>
        <end position="155"/>
    </location>
</feature>
<dbReference type="GO" id="GO:0016020">
    <property type="term" value="C:membrane"/>
    <property type="evidence" value="ECO:0007669"/>
    <property type="project" value="UniProtKB-SubCell"/>
</dbReference>
<feature type="transmembrane region" description="Helical" evidence="7">
    <location>
        <begin position="524"/>
        <end position="545"/>
    </location>
</feature>
<organism evidence="9 10">
    <name type="scientific">Colletotrichum orbiculare (strain 104-T / ATCC 96160 / CBS 514.97 / LARS 414 / MAFF 240422)</name>
    <name type="common">Cucumber anthracnose fungus</name>
    <name type="synonym">Colletotrichum lagenarium</name>
    <dbReference type="NCBI Taxonomy" id="1213857"/>
    <lineage>
        <taxon>Eukaryota</taxon>
        <taxon>Fungi</taxon>
        <taxon>Dikarya</taxon>
        <taxon>Ascomycota</taxon>
        <taxon>Pezizomycotina</taxon>
        <taxon>Sordariomycetes</taxon>
        <taxon>Hypocreomycetidae</taxon>
        <taxon>Glomerellales</taxon>
        <taxon>Glomerellaceae</taxon>
        <taxon>Colletotrichum</taxon>
        <taxon>Colletotrichum orbiculare species complex</taxon>
    </lineage>
</organism>
<dbReference type="InterPro" id="IPR020846">
    <property type="entry name" value="MFS_dom"/>
</dbReference>
<keyword evidence="10" id="KW-1185">Reference proteome</keyword>
<keyword evidence="2" id="KW-0813">Transport</keyword>
<dbReference type="SUPFAM" id="SSF103473">
    <property type="entry name" value="MFS general substrate transporter"/>
    <property type="match status" value="1"/>
</dbReference>
<feature type="transmembrane region" description="Helical" evidence="7">
    <location>
        <begin position="367"/>
        <end position="385"/>
    </location>
</feature>
<evidence type="ECO:0000256" key="6">
    <source>
        <dbReference type="SAM" id="MobiDB-lite"/>
    </source>
</evidence>
<dbReference type="FunFam" id="1.20.1250.20:FF:000034">
    <property type="entry name" value="MFS general substrate transporter"/>
    <property type="match status" value="1"/>
</dbReference>
<keyword evidence="4 7" id="KW-1133">Transmembrane helix</keyword>
<dbReference type="OrthoDB" id="2962993at2759"/>
<reference evidence="10" key="2">
    <citation type="journal article" date="2019" name="Mol. Plant Microbe Interact.">
        <title>Genome sequence resources for four phytopathogenic fungi from the Colletotrichum orbiculare species complex.</title>
        <authorList>
            <person name="Gan P."/>
            <person name="Tsushima A."/>
            <person name="Narusaka M."/>
            <person name="Narusaka Y."/>
            <person name="Takano Y."/>
            <person name="Kubo Y."/>
            <person name="Shirasu K."/>
        </authorList>
    </citation>
    <scope>GENOME REANNOTATION</scope>
    <source>
        <strain evidence="10">104-T / ATCC 96160 / CBS 514.97 / LARS 414 / MAFF 240422</strain>
    </source>
</reference>
<comment type="subcellular location">
    <subcellularLocation>
        <location evidence="1">Membrane</location>
        <topology evidence="1">Multi-pass membrane protein</topology>
    </subcellularLocation>
</comment>
<evidence type="ECO:0000313" key="10">
    <source>
        <dbReference type="Proteomes" id="UP000014480"/>
    </source>
</evidence>
<evidence type="ECO:0000256" key="4">
    <source>
        <dbReference type="ARBA" id="ARBA00022989"/>
    </source>
</evidence>
<evidence type="ECO:0000313" key="9">
    <source>
        <dbReference type="EMBL" id="TDZ15215.1"/>
    </source>
</evidence>
<evidence type="ECO:0000256" key="2">
    <source>
        <dbReference type="ARBA" id="ARBA00022448"/>
    </source>
</evidence>
<feature type="transmembrane region" description="Helical" evidence="7">
    <location>
        <begin position="203"/>
        <end position="221"/>
    </location>
</feature>
<dbReference type="InterPro" id="IPR036259">
    <property type="entry name" value="MFS_trans_sf"/>
</dbReference>
<keyword evidence="3 7" id="KW-0812">Transmembrane</keyword>
<feature type="transmembrane region" description="Helical" evidence="7">
    <location>
        <begin position="233"/>
        <end position="252"/>
    </location>
</feature>
<keyword evidence="5 7" id="KW-0472">Membrane</keyword>
<name>A0A484FCE9_COLOR</name>
<gene>
    <name evidence="9" type="ORF">Cob_v011819</name>
</gene>
<dbReference type="PANTHER" id="PTHR43791:SF91">
    <property type="entry name" value="MAJOR FACILITATOR SUPERFAMILY (MFS) PROFILE DOMAIN-CONTAINING PROTEIN-RELATED"/>
    <property type="match status" value="1"/>
</dbReference>
<feature type="transmembrane region" description="Helical" evidence="7">
    <location>
        <begin position="457"/>
        <end position="480"/>
    </location>
</feature>
<feature type="transmembrane region" description="Helical" evidence="7">
    <location>
        <begin position="492"/>
        <end position="512"/>
    </location>
</feature>
<proteinExistence type="predicted"/>
<dbReference type="FunFam" id="1.20.1250.20:FF:000068">
    <property type="entry name" value="MFS general substrate transporter"/>
    <property type="match status" value="1"/>
</dbReference>
<evidence type="ECO:0000259" key="8">
    <source>
        <dbReference type="PROSITE" id="PS50850"/>
    </source>
</evidence>
<protein>
    <submittedName>
        <fullName evidence="9">Transporter</fullName>
    </submittedName>
</protein>
<dbReference type="Pfam" id="PF07690">
    <property type="entry name" value="MFS_1"/>
    <property type="match status" value="1"/>
</dbReference>
<feature type="transmembrane region" description="Helical" evidence="7">
    <location>
        <begin position="432"/>
        <end position="451"/>
    </location>
</feature>
<sequence>MRTRVEYPYDTPPSLPAPRGVAGPLFLTRRSSIGSESKGVAFCLSHPKDPTTSRLRTQPQRSSTLGILTNQVVAQVIVMESSKKDGIRDTDADAYADAGPGPGVSSPDVDPRDLAPADDDVQTLKEKKLTRKLDTHLIPLVMALYLFSFLDRVNIGNARLYNLEQDLGLQGNQFQVAVSILFVTYIIFEVPSNLVLKLFTPSRWIAFITVSWGIIATLTGLVESYGSLIACRLLLGAVEAGLFPGLNVYLTFFYSKHELALRVGYLFVSAAIAGGLGGLLAFGIGHMEGVAGLSGWRWIMIIEGLPTVVLGVVAYFALPNDVESAYFLTEEEKAIMVSRRGREYGNTTSAQEFSREDMWKAFKDWKVWLFSVAQFGVDTMLYGFSTFLPTIINGLGSWTTAQVQLLTVPCYFVAAVVYLSMAFLSDRSQRRGLFCVVFGSLSVIGYGVLISNTSSGVHYFGCFLVAAGLYVVVGLPLAWLPNNTPRYGKRTTANGMQLTIGNCSGVMSAFIYQAVDKPRYIRGHAVTLSMVGMATCMYGFLWFWYARENKKREAGHLEDKYRDMSDDELAELGDESPRFRYTI</sequence>
<evidence type="ECO:0000256" key="3">
    <source>
        <dbReference type="ARBA" id="ARBA00022692"/>
    </source>
</evidence>